<dbReference type="GeneID" id="69589531"/>
<evidence type="ECO:0000313" key="2">
    <source>
        <dbReference type="EMBL" id="MCS2792624.1"/>
    </source>
</evidence>
<sequence>MEGWERVQYIMEAEGYNKNSFSVAIGISNNVTITRIINEKRNPSRATCQKIIDRFPQYSFDWLFSGIGNILNEGQIVSIKSGEERVETENNTNIPFISNANRLETTGFMNVPLVHIRAQCGYLNGYGDEGYLESLPSLPVIVDRTYHGKYMLFEAEGDSMDDGSKDSICDGDIVLAREVNRDLWRYKLHIRDWYFIIVHRTEGIAIKKIVDHDVERGIITCHSLNDMFRDYKVHLGEVAELYNLIKIVDRSARL</sequence>
<evidence type="ECO:0000313" key="4">
    <source>
        <dbReference type="Proteomes" id="UP000095606"/>
    </source>
</evidence>
<proteinExistence type="predicted"/>
<dbReference type="RefSeq" id="WP_010537342.1">
    <property type="nucleotide sequence ID" value="NZ_CABMFH010000057.1"/>
</dbReference>
<dbReference type="EMBL" id="CZAE01000027">
    <property type="protein sequence ID" value="CUQ14016.1"/>
    <property type="molecule type" value="Genomic_DNA"/>
</dbReference>
<dbReference type="Proteomes" id="UP000095606">
    <property type="component" value="Unassembled WGS sequence"/>
</dbReference>
<dbReference type="AlphaFoldDB" id="A0A174TY91"/>
<dbReference type="Proteomes" id="UP001204548">
    <property type="component" value="Unassembled WGS sequence"/>
</dbReference>
<dbReference type="EMBL" id="JANUTS010000001">
    <property type="protein sequence ID" value="MCS2792624.1"/>
    <property type="molecule type" value="Genomic_DNA"/>
</dbReference>
<gene>
    <name evidence="1" type="ORF">ERS852461_04338</name>
    <name evidence="2" type="ORF">NXW97_11495</name>
    <name evidence="3" type="ORF">NXY30_14150</name>
</gene>
<dbReference type="Proteomes" id="UP001060104">
    <property type="component" value="Chromosome"/>
</dbReference>
<dbReference type="EMBL" id="CP103141">
    <property type="protein sequence ID" value="UVQ72232.1"/>
    <property type="molecule type" value="Genomic_DNA"/>
</dbReference>
<reference evidence="1 4" key="1">
    <citation type="submission" date="2015-09" db="EMBL/GenBank/DDBJ databases">
        <authorList>
            <consortium name="Pathogen Informatics"/>
        </authorList>
    </citation>
    <scope>NUCLEOTIDE SEQUENCE [LARGE SCALE GENOMIC DNA]</scope>
    <source>
        <strain evidence="1 4">2789STDY5834846</strain>
    </source>
</reference>
<accession>A0A3E5FZA5</accession>
<dbReference type="Gene3D" id="2.10.109.10">
    <property type="entry name" value="Umud Fragment, subunit A"/>
    <property type="match status" value="1"/>
</dbReference>
<evidence type="ECO:0000313" key="1">
    <source>
        <dbReference type="EMBL" id="CUQ14016.1"/>
    </source>
</evidence>
<keyword evidence="5" id="KW-1185">Reference proteome</keyword>
<protein>
    <submittedName>
        <fullName evidence="2">XRE family transcriptional regulator</fullName>
    </submittedName>
</protein>
<evidence type="ECO:0000313" key="3">
    <source>
        <dbReference type="EMBL" id="UVQ72232.1"/>
    </source>
</evidence>
<reference evidence="2" key="2">
    <citation type="submission" date="2022-08" db="EMBL/GenBank/DDBJ databases">
        <title>Genome Sequencing of Bacteroides fragilis Group Isolates with Nanopore Technology.</title>
        <authorList>
            <person name="Tisza M.J."/>
            <person name="Smith D."/>
            <person name="Dekker J.P."/>
        </authorList>
    </citation>
    <scope>NUCLEOTIDE SEQUENCE</scope>
    <source>
        <strain evidence="2">BFG-351</strain>
        <strain evidence="3">BFG-527</strain>
    </source>
</reference>
<organism evidence="1 4">
    <name type="scientific">Bacteroides faecis</name>
    <dbReference type="NCBI Taxonomy" id="674529"/>
    <lineage>
        <taxon>Bacteria</taxon>
        <taxon>Pseudomonadati</taxon>
        <taxon>Bacteroidota</taxon>
        <taxon>Bacteroidia</taxon>
        <taxon>Bacteroidales</taxon>
        <taxon>Bacteroidaceae</taxon>
        <taxon>Bacteroides</taxon>
    </lineage>
</organism>
<name>A0A174TY91_9BACE</name>
<accession>A0A174TY91</accession>
<evidence type="ECO:0000313" key="5">
    <source>
        <dbReference type="Proteomes" id="UP001060104"/>
    </source>
</evidence>